<dbReference type="Proteomes" id="UP000180253">
    <property type="component" value="Unassembled WGS sequence"/>
</dbReference>
<dbReference type="Gene3D" id="3.40.50.2020">
    <property type="match status" value="1"/>
</dbReference>
<comment type="similarity">
    <text evidence="1">Belongs to the ComF/GntX family.</text>
</comment>
<proteinExistence type="inferred from homology"/>
<dbReference type="EMBL" id="MNAN01000027">
    <property type="protein sequence ID" value="OHU96103.1"/>
    <property type="molecule type" value="Genomic_DNA"/>
</dbReference>
<name>A0A1S1NCP9_9GAMM</name>
<dbReference type="InterPro" id="IPR000836">
    <property type="entry name" value="PRTase_dom"/>
</dbReference>
<accession>A0A1S1NCP9</accession>
<dbReference type="OrthoDB" id="9793412at2"/>
<dbReference type="SUPFAM" id="SSF53271">
    <property type="entry name" value="PRTase-like"/>
    <property type="match status" value="1"/>
</dbReference>
<protein>
    <recommendedName>
        <fullName evidence="2">Phosphoribosyltransferase domain-containing protein</fullName>
    </recommendedName>
</protein>
<sequence>MVMEWLFPPQCVCCQNFTSNGTKICEFCLIDFPFFALSQNNLLMRPDIARLVNLPHCNGLMACSWYQGALKVWLSEYKFHGKVHHKSVLQQLISHQIQQFCQTSHFVPDLCLIMPLAYRRYFWRGYNQVTQTWMTALKNIAPISSSLKRLRTTKPQSKLNRKQRRTNIKGAFYVAQSLQGKKVVIVDDVITTGSTMDEAAQACIQAGAAEVWAFVTALTPLFSK</sequence>
<dbReference type="CDD" id="cd06223">
    <property type="entry name" value="PRTases_typeI"/>
    <property type="match status" value="1"/>
</dbReference>
<evidence type="ECO:0000313" key="3">
    <source>
        <dbReference type="EMBL" id="OHU96103.1"/>
    </source>
</evidence>
<reference evidence="3 4" key="1">
    <citation type="submission" date="2016-10" db="EMBL/GenBank/DDBJ databases">
        <title>Pseudoalteromonas amylolytica sp. nov., isolated from the surface seawater.</title>
        <authorList>
            <person name="Wu Y.-H."/>
            <person name="Cheng H."/>
            <person name="Jin X.-B."/>
            <person name="Wang C.-S."/>
            <person name="Xu X.-W."/>
        </authorList>
    </citation>
    <scope>NUCLEOTIDE SEQUENCE [LARGE SCALE GENOMIC DNA]</scope>
    <source>
        <strain evidence="3 4">JCM 12483</strain>
    </source>
</reference>
<dbReference type="AlphaFoldDB" id="A0A1S1NCP9"/>
<evidence type="ECO:0000259" key="2">
    <source>
        <dbReference type="Pfam" id="PF00156"/>
    </source>
</evidence>
<feature type="domain" description="Phosphoribosyltransferase" evidence="2">
    <location>
        <begin position="173"/>
        <end position="215"/>
    </location>
</feature>
<comment type="caution">
    <text evidence="3">The sequence shown here is derived from an EMBL/GenBank/DDBJ whole genome shotgun (WGS) entry which is preliminary data.</text>
</comment>
<organism evidence="3 4">
    <name type="scientific">Pseudoalteromonas byunsanensis</name>
    <dbReference type="NCBI Taxonomy" id="327939"/>
    <lineage>
        <taxon>Bacteria</taxon>
        <taxon>Pseudomonadati</taxon>
        <taxon>Pseudomonadota</taxon>
        <taxon>Gammaproteobacteria</taxon>
        <taxon>Alteromonadales</taxon>
        <taxon>Pseudoalteromonadaceae</taxon>
        <taxon>Pseudoalteromonas</taxon>
    </lineage>
</organism>
<dbReference type="InterPro" id="IPR051910">
    <property type="entry name" value="ComF/GntX_DNA_util-trans"/>
</dbReference>
<dbReference type="PANTHER" id="PTHR47505">
    <property type="entry name" value="DNA UTILIZATION PROTEIN YHGH"/>
    <property type="match status" value="1"/>
</dbReference>
<evidence type="ECO:0000313" key="4">
    <source>
        <dbReference type="Proteomes" id="UP000180253"/>
    </source>
</evidence>
<keyword evidence="4" id="KW-1185">Reference proteome</keyword>
<evidence type="ECO:0000256" key="1">
    <source>
        <dbReference type="ARBA" id="ARBA00008007"/>
    </source>
</evidence>
<dbReference type="Pfam" id="PF00156">
    <property type="entry name" value="Pribosyltran"/>
    <property type="match status" value="1"/>
</dbReference>
<dbReference type="STRING" id="327939.BIW53_06035"/>
<gene>
    <name evidence="3" type="ORF">BIW53_06035</name>
</gene>
<dbReference type="InterPro" id="IPR029057">
    <property type="entry name" value="PRTase-like"/>
</dbReference>
<dbReference type="PANTHER" id="PTHR47505:SF1">
    <property type="entry name" value="DNA UTILIZATION PROTEIN YHGH"/>
    <property type="match status" value="1"/>
</dbReference>